<dbReference type="GO" id="GO:0070126">
    <property type="term" value="P:mitochondrial translational termination"/>
    <property type="evidence" value="ECO:0007669"/>
    <property type="project" value="TreeGrafter"/>
</dbReference>
<keyword evidence="7" id="KW-1185">Reference proteome</keyword>
<evidence type="ECO:0000259" key="5">
    <source>
        <dbReference type="PROSITE" id="PS00745"/>
    </source>
</evidence>
<dbReference type="PANTHER" id="PTHR11075">
    <property type="entry name" value="PEPTIDE CHAIN RELEASE FACTOR"/>
    <property type="match status" value="1"/>
</dbReference>
<organism evidence="6 7">
    <name type="scientific">Chironomus riparius</name>
    <dbReference type="NCBI Taxonomy" id="315576"/>
    <lineage>
        <taxon>Eukaryota</taxon>
        <taxon>Metazoa</taxon>
        <taxon>Ecdysozoa</taxon>
        <taxon>Arthropoda</taxon>
        <taxon>Hexapoda</taxon>
        <taxon>Insecta</taxon>
        <taxon>Pterygota</taxon>
        <taxon>Neoptera</taxon>
        <taxon>Endopterygota</taxon>
        <taxon>Diptera</taxon>
        <taxon>Nematocera</taxon>
        <taxon>Chironomoidea</taxon>
        <taxon>Chironomidae</taxon>
        <taxon>Chironominae</taxon>
        <taxon>Chironomus</taxon>
    </lineage>
</organism>
<dbReference type="Gene3D" id="3.30.160.20">
    <property type="match status" value="1"/>
</dbReference>
<dbReference type="GO" id="GO:0016150">
    <property type="term" value="F:translation release factor activity, codon nonspecific"/>
    <property type="evidence" value="ECO:0007669"/>
    <property type="project" value="TreeGrafter"/>
</dbReference>
<accession>A0A9N9RL95</accession>
<dbReference type="InterPro" id="IPR000352">
    <property type="entry name" value="Pep_chain_release_fac_I"/>
</dbReference>
<dbReference type="SUPFAM" id="SSF110916">
    <property type="entry name" value="Peptidyl-tRNA hydrolase domain-like"/>
    <property type="match status" value="1"/>
</dbReference>
<sequence length="195" mass="22274">MLKLTKFASYSLCNRNIKTLTASYFKSDISLDKLYPNSKQNIFTPSPPSLDKDKFNGFIPVNQLQITYDRSSGAGGQNVNKVATKVDLRFHVDNANWISDAIKNRLKEDHKMKINKEGFLIIKSELTRYQQMNLADALAKLRTLIRAAETPKRPEMSTETLEKIRKRQVMAANQRLLLKRQKSGTKEGRKAPTLD</sequence>
<feature type="domain" description="Prokaryotic-type class I peptide chain release factors" evidence="5">
    <location>
        <begin position="70"/>
        <end position="86"/>
    </location>
</feature>
<dbReference type="EMBL" id="OU895877">
    <property type="protein sequence ID" value="CAG9798326.1"/>
    <property type="molecule type" value="Genomic_DNA"/>
</dbReference>
<dbReference type="AlphaFoldDB" id="A0A9N9RL95"/>
<dbReference type="GO" id="GO:0004045">
    <property type="term" value="F:peptidyl-tRNA hydrolase activity"/>
    <property type="evidence" value="ECO:0007669"/>
    <property type="project" value="UniProtKB-EC"/>
</dbReference>
<dbReference type="PANTHER" id="PTHR11075:SF54">
    <property type="entry name" value="LARGE RIBOSOMAL SUBUNIT PROTEIN ML62"/>
    <property type="match status" value="1"/>
</dbReference>
<evidence type="ECO:0000256" key="4">
    <source>
        <dbReference type="ARBA" id="ARBA00041531"/>
    </source>
</evidence>
<dbReference type="Pfam" id="PF00472">
    <property type="entry name" value="RF-1"/>
    <property type="match status" value="1"/>
</dbReference>
<reference evidence="6" key="2">
    <citation type="submission" date="2022-10" db="EMBL/GenBank/DDBJ databases">
        <authorList>
            <consortium name="ENA_rothamsted_submissions"/>
            <consortium name="culmorum"/>
            <person name="King R."/>
        </authorList>
    </citation>
    <scope>NUCLEOTIDE SEQUENCE</scope>
</reference>
<dbReference type="EC" id="3.1.1.29" evidence="1"/>
<dbReference type="Proteomes" id="UP001153620">
    <property type="component" value="Chromosome 1"/>
</dbReference>
<name>A0A9N9RL95_9DIPT</name>
<protein>
    <recommendedName>
        <fullName evidence="3">Large ribosomal subunit protein mL62</fullName>
        <ecNumber evidence="1">3.1.1.29</ecNumber>
    </recommendedName>
    <alternativeName>
        <fullName evidence="4">Peptidyl-tRNA hydrolase ICT1, mitochondrial</fullName>
    </alternativeName>
</protein>
<gene>
    <name evidence="6" type="ORF">CHIRRI_LOCUS1309</name>
</gene>
<dbReference type="OrthoDB" id="270639at2759"/>
<dbReference type="GO" id="GO:0005762">
    <property type="term" value="C:mitochondrial large ribosomal subunit"/>
    <property type="evidence" value="ECO:0007669"/>
    <property type="project" value="TreeGrafter"/>
</dbReference>
<dbReference type="FunFam" id="3.30.160.20:FF:000046">
    <property type="entry name" value="Peptidyl-tRNA hydrolase ICT1"/>
    <property type="match status" value="1"/>
</dbReference>
<dbReference type="PROSITE" id="PS00745">
    <property type="entry name" value="RF_PROK_I"/>
    <property type="match status" value="1"/>
</dbReference>
<dbReference type="NCBIfam" id="NF006718">
    <property type="entry name" value="PRK09256.1"/>
    <property type="match status" value="1"/>
</dbReference>
<reference evidence="6" key="1">
    <citation type="submission" date="2022-01" db="EMBL/GenBank/DDBJ databases">
        <authorList>
            <person name="King R."/>
        </authorList>
    </citation>
    <scope>NUCLEOTIDE SEQUENCE</scope>
</reference>
<evidence type="ECO:0000256" key="1">
    <source>
        <dbReference type="ARBA" id="ARBA00013260"/>
    </source>
</evidence>
<evidence type="ECO:0000313" key="7">
    <source>
        <dbReference type="Proteomes" id="UP001153620"/>
    </source>
</evidence>
<dbReference type="InterPro" id="IPR052104">
    <property type="entry name" value="Mito_Release_Factor_mL62"/>
</dbReference>
<evidence type="ECO:0000256" key="3">
    <source>
        <dbReference type="ARBA" id="ARBA00039441"/>
    </source>
</evidence>
<proteinExistence type="inferred from homology"/>
<evidence type="ECO:0000256" key="2">
    <source>
        <dbReference type="ARBA" id="ARBA00038225"/>
    </source>
</evidence>
<evidence type="ECO:0000313" key="6">
    <source>
        <dbReference type="EMBL" id="CAG9798326.1"/>
    </source>
</evidence>
<comment type="similarity">
    <text evidence="2">Belongs to the prokaryotic/mitochondrial release factor family. Mitochondrion-specific ribosomal protein mL62 subfamily.</text>
</comment>